<dbReference type="InterPro" id="IPR041698">
    <property type="entry name" value="Methyltransf_25"/>
</dbReference>
<evidence type="ECO:0000313" key="6">
    <source>
        <dbReference type="EMBL" id="KAF2659796.1"/>
    </source>
</evidence>
<accession>A0A6A6TK36</accession>
<gene>
    <name evidence="6" type="ORF">K491DRAFT_590343</name>
</gene>
<keyword evidence="3" id="KW-0949">S-adenosyl-L-methionine</keyword>
<reference evidence="6" key="1">
    <citation type="journal article" date="2020" name="Stud. Mycol.">
        <title>101 Dothideomycetes genomes: a test case for predicting lifestyles and emergence of pathogens.</title>
        <authorList>
            <person name="Haridas S."/>
            <person name="Albert R."/>
            <person name="Binder M."/>
            <person name="Bloem J."/>
            <person name="Labutti K."/>
            <person name="Salamov A."/>
            <person name="Andreopoulos B."/>
            <person name="Baker S."/>
            <person name="Barry K."/>
            <person name="Bills G."/>
            <person name="Bluhm B."/>
            <person name="Cannon C."/>
            <person name="Castanera R."/>
            <person name="Culley D."/>
            <person name="Daum C."/>
            <person name="Ezra D."/>
            <person name="Gonzalez J."/>
            <person name="Henrissat B."/>
            <person name="Kuo A."/>
            <person name="Liang C."/>
            <person name="Lipzen A."/>
            <person name="Lutzoni F."/>
            <person name="Magnuson J."/>
            <person name="Mondo S."/>
            <person name="Nolan M."/>
            <person name="Ohm R."/>
            <person name="Pangilinan J."/>
            <person name="Park H.-J."/>
            <person name="Ramirez L."/>
            <person name="Alfaro M."/>
            <person name="Sun H."/>
            <person name="Tritt A."/>
            <person name="Yoshinaga Y."/>
            <person name="Zwiers L.-H."/>
            <person name="Turgeon B."/>
            <person name="Goodwin S."/>
            <person name="Spatafora J."/>
            <person name="Crous P."/>
            <person name="Grigoriev I."/>
        </authorList>
    </citation>
    <scope>NUCLEOTIDE SEQUENCE</scope>
    <source>
        <strain evidence="6">CBS 122681</strain>
    </source>
</reference>
<keyword evidence="2" id="KW-0808">Transferase</keyword>
<comment type="similarity">
    <text evidence="4">Belongs to the class I-like SAM-binding methyltransferase superfamily.</text>
</comment>
<proteinExistence type="inferred from homology"/>
<name>A0A6A6TK36_9PLEO</name>
<dbReference type="Gene3D" id="3.40.50.150">
    <property type="entry name" value="Vaccinia Virus protein VP39"/>
    <property type="match status" value="1"/>
</dbReference>
<dbReference type="OrthoDB" id="2094832at2759"/>
<evidence type="ECO:0000256" key="1">
    <source>
        <dbReference type="ARBA" id="ARBA00005179"/>
    </source>
</evidence>
<dbReference type="GO" id="GO:0016740">
    <property type="term" value="F:transferase activity"/>
    <property type="evidence" value="ECO:0007669"/>
    <property type="project" value="UniProtKB-KW"/>
</dbReference>
<dbReference type="InterPro" id="IPR051654">
    <property type="entry name" value="Meroterpenoid_MTases"/>
</dbReference>
<organism evidence="6 7">
    <name type="scientific">Lophiostoma macrostomum CBS 122681</name>
    <dbReference type="NCBI Taxonomy" id="1314788"/>
    <lineage>
        <taxon>Eukaryota</taxon>
        <taxon>Fungi</taxon>
        <taxon>Dikarya</taxon>
        <taxon>Ascomycota</taxon>
        <taxon>Pezizomycotina</taxon>
        <taxon>Dothideomycetes</taxon>
        <taxon>Pleosporomycetidae</taxon>
        <taxon>Pleosporales</taxon>
        <taxon>Lophiostomataceae</taxon>
        <taxon>Lophiostoma</taxon>
    </lineage>
</organism>
<evidence type="ECO:0000259" key="5">
    <source>
        <dbReference type="Pfam" id="PF13649"/>
    </source>
</evidence>
<dbReference type="PANTHER" id="PTHR35897:SF1">
    <property type="entry name" value="METHYLTRANSFERASE AUSD"/>
    <property type="match status" value="1"/>
</dbReference>
<sequence>MADRINHEKENLAKLDPQSWLIKDPNLQPDARELFEKYSKIPPDDVVRYITEVRDKAFKVFPYPCLGHWGFIELTTRQSPQFGEALERIKAGDKYLDIGCCVGQDIRKLTYEGAPSENMYGSDLRKEFMDIGYELFRDQDTLKATFIAADIFDPDSDLRSLDGKIDIVNAGSFFHLWEYDDQVKAAKRVVALLKPQPGSLIMGRQVGNVNAGASAKSNTSRFRHSPETWSTLWKRVGEETGTQWDVNAYFTEIDLSNRKGFNFTADTEGMRRLMFSVRRL</sequence>
<dbReference type="SUPFAM" id="SSF53335">
    <property type="entry name" value="S-adenosyl-L-methionine-dependent methyltransferases"/>
    <property type="match status" value="1"/>
</dbReference>
<evidence type="ECO:0000256" key="4">
    <source>
        <dbReference type="ARBA" id="ARBA00038314"/>
    </source>
</evidence>
<dbReference type="Proteomes" id="UP000799324">
    <property type="component" value="Unassembled WGS sequence"/>
</dbReference>
<comment type="pathway">
    <text evidence="1">Secondary metabolite biosynthesis.</text>
</comment>
<feature type="domain" description="Methyltransferase" evidence="5">
    <location>
        <begin position="96"/>
        <end position="195"/>
    </location>
</feature>
<evidence type="ECO:0000313" key="7">
    <source>
        <dbReference type="Proteomes" id="UP000799324"/>
    </source>
</evidence>
<dbReference type="Pfam" id="PF13649">
    <property type="entry name" value="Methyltransf_25"/>
    <property type="match status" value="1"/>
</dbReference>
<protein>
    <recommendedName>
        <fullName evidence="5">Methyltransferase domain-containing protein</fullName>
    </recommendedName>
</protein>
<evidence type="ECO:0000256" key="2">
    <source>
        <dbReference type="ARBA" id="ARBA00022679"/>
    </source>
</evidence>
<evidence type="ECO:0000256" key="3">
    <source>
        <dbReference type="ARBA" id="ARBA00022691"/>
    </source>
</evidence>
<dbReference type="InterPro" id="IPR029063">
    <property type="entry name" value="SAM-dependent_MTases_sf"/>
</dbReference>
<keyword evidence="7" id="KW-1185">Reference proteome</keyword>
<dbReference type="PANTHER" id="PTHR35897">
    <property type="entry name" value="METHYLTRANSFERASE AUSD"/>
    <property type="match status" value="1"/>
</dbReference>
<dbReference type="EMBL" id="MU004304">
    <property type="protein sequence ID" value="KAF2659796.1"/>
    <property type="molecule type" value="Genomic_DNA"/>
</dbReference>
<dbReference type="AlphaFoldDB" id="A0A6A6TK36"/>